<dbReference type="PANTHER" id="PTHR16219">
    <property type="entry name" value="AUGMIN SUBUNIT 4 FAMILY MEMBER"/>
    <property type="match status" value="1"/>
</dbReference>
<reference evidence="2" key="2">
    <citation type="journal article" date="2007" name="PLoS Biol.">
        <title>Survey sequencing and comparative analysis of the elephant shark (Callorhinchus milii) genome.</title>
        <authorList>
            <person name="Venkatesh B."/>
            <person name="Kirkness E.F."/>
            <person name="Loh Y.H."/>
            <person name="Halpern A.L."/>
            <person name="Lee A.P."/>
            <person name="Johnson J."/>
            <person name="Dandona N."/>
            <person name="Viswanathan L.D."/>
            <person name="Tay A."/>
            <person name="Venter J.C."/>
            <person name="Strausberg R.L."/>
            <person name="Brenner S."/>
        </authorList>
    </citation>
    <scope>NUCLEOTIDE SEQUENCE [LARGE SCALE GENOMIC DNA]</scope>
</reference>
<dbReference type="AlphaFoldDB" id="A0A4W3GUC7"/>
<dbReference type="InterPro" id="IPR029327">
    <property type="entry name" value="HAUS4"/>
</dbReference>
<dbReference type="PANTHER" id="PTHR16219:SF1">
    <property type="entry name" value="HAUS AUGMIN-LIKE COMPLEX SUBUNIT 4"/>
    <property type="match status" value="1"/>
</dbReference>
<evidence type="ECO:0000313" key="1">
    <source>
        <dbReference type="Ensembl" id="ENSCMIP00000001579.1"/>
    </source>
</evidence>
<protein>
    <submittedName>
        <fullName evidence="1">Uncharacterized protein</fullName>
    </submittedName>
</protein>
<dbReference type="GO" id="GO:0070652">
    <property type="term" value="C:HAUS complex"/>
    <property type="evidence" value="ECO:0007669"/>
    <property type="project" value="InterPro"/>
</dbReference>
<proteinExistence type="predicted"/>
<dbReference type="GO" id="GO:0051225">
    <property type="term" value="P:spindle assembly"/>
    <property type="evidence" value="ECO:0007669"/>
    <property type="project" value="InterPro"/>
</dbReference>
<reference evidence="1" key="5">
    <citation type="submission" date="2025-09" db="UniProtKB">
        <authorList>
            <consortium name="Ensembl"/>
        </authorList>
    </citation>
    <scope>IDENTIFICATION</scope>
</reference>
<dbReference type="Ensembl" id="ENSCMIT00000001643.1">
    <property type="protein sequence ID" value="ENSCMIP00000001579.1"/>
    <property type="gene ID" value="ENSCMIG00000001009.1"/>
</dbReference>
<organism evidence="1 2">
    <name type="scientific">Callorhinchus milii</name>
    <name type="common">Ghost shark</name>
    <dbReference type="NCBI Taxonomy" id="7868"/>
    <lineage>
        <taxon>Eukaryota</taxon>
        <taxon>Metazoa</taxon>
        <taxon>Chordata</taxon>
        <taxon>Craniata</taxon>
        <taxon>Vertebrata</taxon>
        <taxon>Chondrichthyes</taxon>
        <taxon>Holocephali</taxon>
        <taxon>Chimaeriformes</taxon>
        <taxon>Callorhinchidae</taxon>
        <taxon>Callorhinchus</taxon>
    </lineage>
</organism>
<keyword evidence="2" id="KW-1185">Reference proteome</keyword>
<reference evidence="1" key="4">
    <citation type="submission" date="2025-08" db="UniProtKB">
        <authorList>
            <consortium name="Ensembl"/>
        </authorList>
    </citation>
    <scope>IDENTIFICATION</scope>
</reference>
<sequence length="83" mass="9408">MLNKQLKAELYTKQTVEVHDTIRARLQREVAEGERERAGAGRQLGLYAVLGSEFQAAVGEYTALRDLISNKEWALREFGKAQE</sequence>
<dbReference type="Pfam" id="PF14735">
    <property type="entry name" value="HAUS4"/>
    <property type="match status" value="1"/>
</dbReference>
<dbReference type="GO" id="GO:0051011">
    <property type="term" value="F:microtubule minus-end binding"/>
    <property type="evidence" value="ECO:0007669"/>
    <property type="project" value="TreeGrafter"/>
</dbReference>
<reference evidence="2" key="3">
    <citation type="journal article" date="2014" name="Nature">
        <title>Elephant shark genome provides unique insights into gnathostome evolution.</title>
        <authorList>
            <consortium name="International Elephant Shark Genome Sequencing Consortium"/>
            <person name="Venkatesh B."/>
            <person name="Lee A.P."/>
            <person name="Ravi V."/>
            <person name="Maurya A.K."/>
            <person name="Lian M.M."/>
            <person name="Swann J.B."/>
            <person name="Ohta Y."/>
            <person name="Flajnik M.F."/>
            <person name="Sutoh Y."/>
            <person name="Kasahara M."/>
            <person name="Hoon S."/>
            <person name="Gangu V."/>
            <person name="Roy S.W."/>
            <person name="Irimia M."/>
            <person name="Korzh V."/>
            <person name="Kondrychyn I."/>
            <person name="Lim Z.W."/>
            <person name="Tay B.H."/>
            <person name="Tohari S."/>
            <person name="Kong K.W."/>
            <person name="Ho S."/>
            <person name="Lorente-Galdos B."/>
            <person name="Quilez J."/>
            <person name="Marques-Bonet T."/>
            <person name="Raney B.J."/>
            <person name="Ingham P.W."/>
            <person name="Tay A."/>
            <person name="Hillier L.W."/>
            <person name="Minx P."/>
            <person name="Boehm T."/>
            <person name="Wilson R.K."/>
            <person name="Brenner S."/>
            <person name="Warren W.C."/>
        </authorList>
    </citation>
    <scope>NUCLEOTIDE SEQUENCE [LARGE SCALE GENOMIC DNA]</scope>
</reference>
<accession>A0A4W3GUC7</accession>
<dbReference type="GO" id="GO:0007098">
    <property type="term" value="P:centrosome cycle"/>
    <property type="evidence" value="ECO:0007669"/>
    <property type="project" value="TreeGrafter"/>
</dbReference>
<evidence type="ECO:0000313" key="2">
    <source>
        <dbReference type="Proteomes" id="UP000314986"/>
    </source>
</evidence>
<dbReference type="Proteomes" id="UP000314986">
    <property type="component" value="Unassembled WGS sequence"/>
</dbReference>
<dbReference type="InParanoid" id="A0A4W3GUC7"/>
<reference evidence="2" key="1">
    <citation type="journal article" date="2006" name="Science">
        <title>Ancient noncoding elements conserved in the human genome.</title>
        <authorList>
            <person name="Venkatesh B."/>
            <person name="Kirkness E.F."/>
            <person name="Loh Y.H."/>
            <person name="Halpern A.L."/>
            <person name="Lee A.P."/>
            <person name="Johnson J."/>
            <person name="Dandona N."/>
            <person name="Viswanathan L.D."/>
            <person name="Tay A."/>
            <person name="Venter J.C."/>
            <person name="Strausberg R.L."/>
            <person name="Brenner S."/>
        </authorList>
    </citation>
    <scope>NUCLEOTIDE SEQUENCE [LARGE SCALE GENOMIC DNA]</scope>
</reference>
<name>A0A4W3GUC7_CALMI</name>